<feature type="transmembrane region" description="Helical" evidence="1">
    <location>
        <begin position="21"/>
        <end position="40"/>
    </location>
</feature>
<dbReference type="Proteomes" id="UP000837803">
    <property type="component" value="Unassembled WGS sequence"/>
</dbReference>
<protein>
    <submittedName>
        <fullName evidence="2">Uncharacterized protein</fullName>
    </submittedName>
</protein>
<name>A0ABM9B2P0_9BACT</name>
<keyword evidence="1" id="KW-1133">Transmembrane helix</keyword>
<keyword evidence="3" id="KW-1185">Reference proteome</keyword>
<keyword evidence="1" id="KW-0812">Transmembrane</keyword>
<dbReference type="EMBL" id="CAKLPZ010000002">
    <property type="protein sequence ID" value="CAH1001421.1"/>
    <property type="molecule type" value="Genomic_DNA"/>
</dbReference>
<keyword evidence="1" id="KW-0472">Membrane</keyword>
<gene>
    <name evidence="2" type="ORF">LEM8419_02324</name>
</gene>
<proteinExistence type="predicted"/>
<evidence type="ECO:0000256" key="1">
    <source>
        <dbReference type="SAM" id="Phobius"/>
    </source>
</evidence>
<organism evidence="2 3">
    <name type="scientific">Neolewinella maritima</name>
    <dbReference type="NCBI Taxonomy" id="1383882"/>
    <lineage>
        <taxon>Bacteria</taxon>
        <taxon>Pseudomonadati</taxon>
        <taxon>Bacteroidota</taxon>
        <taxon>Saprospiria</taxon>
        <taxon>Saprospirales</taxon>
        <taxon>Lewinellaceae</taxon>
        <taxon>Neolewinella</taxon>
    </lineage>
</organism>
<evidence type="ECO:0000313" key="2">
    <source>
        <dbReference type="EMBL" id="CAH1001421.1"/>
    </source>
</evidence>
<evidence type="ECO:0000313" key="3">
    <source>
        <dbReference type="Proteomes" id="UP000837803"/>
    </source>
</evidence>
<accession>A0ABM9B2P0</accession>
<comment type="caution">
    <text evidence="2">The sequence shown here is derived from an EMBL/GenBank/DDBJ whole genome shotgun (WGS) entry which is preliminary data.</text>
</comment>
<dbReference type="RefSeq" id="WP_238751267.1">
    <property type="nucleotide sequence ID" value="NZ_CAKLPZ010000002.1"/>
</dbReference>
<reference evidence="2" key="1">
    <citation type="submission" date="2021-12" db="EMBL/GenBank/DDBJ databases">
        <authorList>
            <person name="Rodrigo-Torres L."/>
            <person name="Arahal R. D."/>
            <person name="Lucena T."/>
        </authorList>
    </citation>
    <scope>NUCLEOTIDE SEQUENCE</scope>
    <source>
        <strain evidence="2">CECT 8419</strain>
    </source>
</reference>
<sequence>MNTQEEQAPLKSWLDKLQQESWQLELLISGFVIFLLIGGLEPMFDLA</sequence>